<accession>D4YKD7</accession>
<dbReference type="eggNOG" id="COG0011">
    <property type="taxonomic scope" value="Bacteria"/>
</dbReference>
<reference evidence="3 4" key="1">
    <citation type="submission" date="2010-04" db="EMBL/GenBank/DDBJ databases">
        <authorList>
            <person name="Qin X."/>
            <person name="Bachman B."/>
            <person name="Battles P."/>
            <person name="Bell A."/>
            <person name="Bess C."/>
            <person name="Bickham C."/>
            <person name="Chaboub L."/>
            <person name="Chen D."/>
            <person name="Coyle M."/>
            <person name="Deiros D.R."/>
            <person name="Dinh H."/>
            <person name="Forbes L."/>
            <person name="Fowler G."/>
            <person name="Francisco L."/>
            <person name="Fu Q."/>
            <person name="Gubbala S."/>
            <person name="Hale W."/>
            <person name="Han Y."/>
            <person name="Hemphill L."/>
            <person name="Highlander S.K."/>
            <person name="Hirani K."/>
            <person name="Hogues M."/>
            <person name="Jackson L."/>
            <person name="Jakkamsetti A."/>
            <person name="Javaid M."/>
            <person name="Jiang H."/>
            <person name="Korchina V."/>
            <person name="Kovar C."/>
            <person name="Lara F."/>
            <person name="Lee S."/>
            <person name="Mata R."/>
            <person name="Mathew T."/>
            <person name="Moen C."/>
            <person name="Morales K."/>
            <person name="Munidasa M."/>
            <person name="Nazareth L."/>
            <person name="Ngo R."/>
            <person name="Nguyen L."/>
            <person name="Okwuonu G."/>
            <person name="Ongeri F."/>
            <person name="Patil S."/>
            <person name="Petrosino J."/>
            <person name="Pham C."/>
            <person name="Pham P."/>
            <person name="Pu L.-L."/>
            <person name="Puazo M."/>
            <person name="Raj R."/>
            <person name="Reid J."/>
            <person name="Rouhana J."/>
            <person name="Saada N."/>
            <person name="Shang Y."/>
            <person name="Simmons D."/>
            <person name="Thornton R."/>
            <person name="Warren J."/>
            <person name="Weissenberger G."/>
            <person name="Zhang J."/>
            <person name="Zhang L."/>
            <person name="Zhou C."/>
            <person name="Zhu D."/>
            <person name="Muzny D."/>
            <person name="Worley K."/>
            <person name="Gibbs R."/>
        </authorList>
    </citation>
    <scope>NUCLEOTIDE SEQUENCE [LARGE SCALE GENOMIC DNA]</scope>
    <source>
        <strain evidence="3 4">ATCC 49030</strain>
    </source>
</reference>
<comment type="similarity">
    <text evidence="1">Belongs to the UPF0045 family.</text>
</comment>
<dbReference type="AlphaFoldDB" id="D4YKD7"/>
<dbReference type="InterPro" id="IPR051614">
    <property type="entry name" value="UPF0045_domain"/>
</dbReference>
<gene>
    <name evidence="3" type="ORF">HMPREF0183_0397</name>
</gene>
<dbReference type="Pfam" id="PF01910">
    <property type="entry name" value="Thiamine_BP"/>
    <property type="match status" value="1"/>
</dbReference>
<evidence type="ECO:0000313" key="3">
    <source>
        <dbReference type="EMBL" id="EFG48429.1"/>
    </source>
</evidence>
<dbReference type="EMBL" id="ADNU01000012">
    <property type="protein sequence ID" value="EFG48429.1"/>
    <property type="molecule type" value="Genomic_DNA"/>
</dbReference>
<dbReference type="SUPFAM" id="SSF89957">
    <property type="entry name" value="MTH1187/YkoF-like"/>
    <property type="match status" value="1"/>
</dbReference>
<dbReference type="InterPro" id="IPR002767">
    <property type="entry name" value="Thiamine_BP"/>
</dbReference>
<organism evidence="3 4">
    <name type="scientific">Brevibacterium mcbrellneri ATCC 49030</name>
    <dbReference type="NCBI Taxonomy" id="585530"/>
    <lineage>
        <taxon>Bacteria</taxon>
        <taxon>Bacillati</taxon>
        <taxon>Actinomycetota</taxon>
        <taxon>Actinomycetes</taxon>
        <taxon>Micrococcales</taxon>
        <taxon>Brevibacteriaceae</taxon>
        <taxon>Brevibacterium</taxon>
    </lineage>
</organism>
<evidence type="ECO:0000256" key="1">
    <source>
        <dbReference type="ARBA" id="ARBA00010272"/>
    </source>
</evidence>
<dbReference type="PANTHER" id="PTHR33777:SF1">
    <property type="entry name" value="UPF0045 PROTEIN ECM15"/>
    <property type="match status" value="1"/>
</dbReference>
<evidence type="ECO:0000313" key="4">
    <source>
        <dbReference type="Proteomes" id="UP000005714"/>
    </source>
</evidence>
<dbReference type="PANTHER" id="PTHR33777">
    <property type="entry name" value="UPF0045 PROTEIN ECM15"/>
    <property type="match status" value="1"/>
</dbReference>
<dbReference type="RefSeq" id="WP_005882223.1">
    <property type="nucleotide sequence ID" value="NZ_ADNU01000012.1"/>
</dbReference>
<dbReference type="InterPro" id="IPR029756">
    <property type="entry name" value="MTH1187/YkoF-like"/>
</dbReference>
<keyword evidence="4" id="KW-1185">Reference proteome</keyword>
<comment type="caution">
    <text evidence="3">The sequence shown here is derived from an EMBL/GenBank/DDBJ whole genome shotgun (WGS) entry which is preliminary data.</text>
</comment>
<dbReference type="GO" id="GO:0005829">
    <property type="term" value="C:cytosol"/>
    <property type="evidence" value="ECO:0007669"/>
    <property type="project" value="TreeGrafter"/>
</dbReference>
<dbReference type="OrthoDB" id="9793516at2"/>
<evidence type="ECO:0000259" key="2">
    <source>
        <dbReference type="Pfam" id="PF01910"/>
    </source>
</evidence>
<feature type="domain" description="Thiamine-binding protein" evidence="2">
    <location>
        <begin position="2"/>
        <end position="76"/>
    </location>
</feature>
<dbReference type="Proteomes" id="UP000005714">
    <property type="component" value="Unassembled WGS sequence"/>
</dbReference>
<name>D4YKD7_9MICO</name>
<proteinExistence type="inferred from homology"/>
<protein>
    <recommendedName>
        <fullName evidence="2">Thiamine-binding protein domain-containing protein</fullName>
    </recommendedName>
</protein>
<dbReference type="Gene3D" id="3.30.70.930">
    <property type="match status" value="1"/>
</dbReference>
<sequence length="83" mass="9068">MHDAVVEAVKVVGASGLPHCTDAMFTTFEGEWNEVFAVVKETTEAVARFSSRVSLVLKADIRDGRTGELDGKLERLEKANDES</sequence>